<dbReference type="PANTHER" id="PTHR31996">
    <property type="entry name" value="COILED-COIL DOMAIN-CONTAINING PROTEIN 115"/>
    <property type="match status" value="1"/>
</dbReference>
<dbReference type="GO" id="GO:0051082">
    <property type="term" value="F:unfolded protein binding"/>
    <property type="evidence" value="ECO:0007669"/>
    <property type="project" value="TreeGrafter"/>
</dbReference>
<dbReference type="Proteomes" id="UP000013827">
    <property type="component" value="Unassembled WGS sequence"/>
</dbReference>
<keyword evidence="3" id="KW-1185">Reference proteome</keyword>
<sequence length="266" mass="27625">MTAKQEQKDTALIAHLEAYEEFLTSQLELQTVLREGFFGLAKARRDLSRSRNTGTPSVGALQFPEEIEATARVAQVADADTGRVELRIVRRAPGAAAPSCSKATVGGGAAGAAEQAAAHEAQLEQLGVAGELRSEIASALSGGDGVGMTCGDSLVVEGPDGGARLCSLSSPISMAPSGIQSLKDARFASLVNDAGAEAAETTRAASQRPSAAGDPVRWFSVMPPPSLRKSQASFQRSLELMVHLANLNARMEAESARYDAAIVSSS</sequence>
<dbReference type="OMA" id="HGARCAQ"/>
<dbReference type="EnsemblProtists" id="EOD18774">
    <property type="protein sequence ID" value="EOD18774"/>
    <property type="gene ID" value="EMIHUDRAFT_102280"/>
</dbReference>
<dbReference type="AlphaFoldDB" id="A0A0D3J5I9"/>
<evidence type="ECO:0000256" key="1">
    <source>
        <dbReference type="ARBA" id="ARBA00093634"/>
    </source>
</evidence>
<proteinExistence type="predicted"/>
<reference evidence="2" key="2">
    <citation type="submission" date="2024-10" db="UniProtKB">
        <authorList>
            <consortium name="EnsemblProtists"/>
        </authorList>
    </citation>
    <scope>IDENTIFICATION</scope>
</reference>
<accession>A0A0D3J5I9</accession>
<evidence type="ECO:0000313" key="2">
    <source>
        <dbReference type="EnsemblProtists" id="EOD18774"/>
    </source>
</evidence>
<dbReference type="GO" id="GO:0070072">
    <property type="term" value="P:vacuolar proton-transporting V-type ATPase complex assembly"/>
    <property type="evidence" value="ECO:0007669"/>
    <property type="project" value="InterPro"/>
</dbReference>
<reference evidence="3" key="1">
    <citation type="journal article" date="2013" name="Nature">
        <title>Pan genome of the phytoplankton Emiliania underpins its global distribution.</title>
        <authorList>
            <person name="Read B.A."/>
            <person name="Kegel J."/>
            <person name="Klute M.J."/>
            <person name="Kuo A."/>
            <person name="Lefebvre S.C."/>
            <person name="Maumus F."/>
            <person name="Mayer C."/>
            <person name="Miller J."/>
            <person name="Monier A."/>
            <person name="Salamov A."/>
            <person name="Young J."/>
            <person name="Aguilar M."/>
            <person name="Claverie J.M."/>
            <person name="Frickenhaus S."/>
            <person name="Gonzalez K."/>
            <person name="Herman E.K."/>
            <person name="Lin Y.C."/>
            <person name="Napier J."/>
            <person name="Ogata H."/>
            <person name="Sarno A.F."/>
            <person name="Shmutz J."/>
            <person name="Schroeder D."/>
            <person name="de Vargas C."/>
            <person name="Verret F."/>
            <person name="von Dassow P."/>
            <person name="Valentin K."/>
            <person name="Van de Peer Y."/>
            <person name="Wheeler G."/>
            <person name="Dacks J.B."/>
            <person name="Delwiche C.F."/>
            <person name="Dyhrman S.T."/>
            <person name="Glockner G."/>
            <person name="John U."/>
            <person name="Richards T."/>
            <person name="Worden A.Z."/>
            <person name="Zhang X."/>
            <person name="Grigoriev I.V."/>
            <person name="Allen A.E."/>
            <person name="Bidle K."/>
            <person name="Borodovsky M."/>
            <person name="Bowler C."/>
            <person name="Brownlee C."/>
            <person name="Cock J.M."/>
            <person name="Elias M."/>
            <person name="Gladyshev V.N."/>
            <person name="Groth M."/>
            <person name="Guda C."/>
            <person name="Hadaegh A."/>
            <person name="Iglesias-Rodriguez M.D."/>
            <person name="Jenkins J."/>
            <person name="Jones B.M."/>
            <person name="Lawson T."/>
            <person name="Leese F."/>
            <person name="Lindquist E."/>
            <person name="Lobanov A."/>
            <person name="Lomsadze A."/>
            <person name="Malik S.B."/>
            <person name="Marsh M.E."/>
            <person name="Mackinder L."/>
            <person name="Mock T."/>
            <person name="Mueller-Roeber B."/>
            <person name="Pagarete A."/>
            <person name="Parker M."/>
            <person name="Probert I."/>
            <person name="Quesneville H."/>
            <person name="Raines C."/>
            <person name="Rensing S.A."/>
            <person name="Riano-Pachon D.M."/>
            <person name="Richier S."/>
            <person name="Rokitta S."/>
            <person name="Shiraiwa Y."/>
            <person name="Soanes D.M."/>
            <person name="van der Giezen M."/>
            <person name="Wahlund T.M."/>
            <person name="Williams B."/>
            <person name="Wilson W."/>
            <person name="Wolfe G."/>
            <person name="Wurch L.L."/>
        </authorList>
    </citation>
    <scope>NUCLEOTIDE SEQUENCE</scope>
</reference>
<dbReference type="InterPro" id="IPR040357">
    <property type="entry name" value="Vma22/CCDC115"/>
</dbReference>
<protein>
    <recommendedName>
        <fullName evidence="1">Vacuolar ATPase assembly protein VMA22</fullName>
    </recommendedName>
</protein>
<dbReference type="PANTHER" id="PTHR31996:SF2">
    <property type="entry name" value="COILED-COIL DOMAIN-CONTAINING PROTEIN 115"/>
    <property type="match status" value="1"/>
</dbReference>
<evidence type="ECO:0000313" key="3">
    <source>
        <dbReference type="Proteomes" id="UP000013827"/>
    </source>
</evidence>
<dbReference type="HOGENOM" id="CLU_1047437_0_0_1"/>
<dbReference type="KEGG" id="ehx:EMIHUDRAFT_102280"/>
<organism evidence="2 3">
    <name type="scientific">Emiliania huxleyi (strain CCMP1516)</name>
    <dbReference type="NCBI Taxonomy" id="280463"/>
    <lineage>
        <taxon>Eukaryota</taxon>
        <taxon>Haptista</taxon>
        <taxon>Haptophyta</taxon>
        <taxon>Prymnesiophyceae</taxon>
        <taxon>Isochrysidales</taxon>
        <taxon>Noelaerhabdaceae</taxon>
        <taxon>Emiliania</taxon>
    </lineage>
</organism>
<name>A0A0D3J5I9_EMIH1</name>
<dbReference type="GeneID" id="17264305"/>
<dbReference type="RefSeq" id="XP_005771203.1">
    <property type="nucleotide sequence ID" value="XM_005771146.1"/>
</dbReference>
<dbReference type="PaxDb" id="2903-EOD18774"/>